<keyword evidence="4" id="KW-1185">Reference proteome</keyword>
<feature type="transmembrane region" description="Helical" evidence="2">
    <location>
        <begin position="6"/>
        <end position="24"/>
    </location>
</feature>
<protein>
    <submittedName>
        <fullName evidence="3">Membrane protein YccC</fullName>
    </submittedName>
</protein>
<sequence length="116" mass="12589">MGLLDILLGSAAIAAVTVLAWTLVRTRRARAAAARYEVHCESCEFHLSVPRAGSEDIDWARRLITEHLDAGHASRAYRETLPGTRPRRVTPSEAAASGRQNDAPSPQNDASEPSSR</sequence>
<evidence type="ECO:0000256" key="1">
    <source>
        <dbReference type="SAM" id="MobiDB-lite"/>
    </source>
</evidence>
<dbReference type="AlphaFoldDB" id="A0A931DBI6"/>
<dbReference type="EMBL" id="JADOTZ010000001">
    <property type="protein sequence ID" value="MBG6085422.1"/>
    <property type="molecule type" value="Genomic_DNA"/>
</dbReference>
<feature type="compositionally biased region" description="Polar residues" evidence="1">
    <location>
        <begin position="98"/>
        <end position="116"/>
    </location>
</feature>
<evidence type="ECO:0000313" key="4">
    <source>
        <dbReference type="Proteomes" id="UP000625033"/>
    </source>
</evidence>
<evidence type="ECO:0000313" key="3">
    <source>
        <dbReference type="EMBL" id="MBG6085422.1"/>
    </source>
</evidence>
<name>A0A931DBI6_9MICC</name>
<feature type="region of interest" description="Disordered" evidence="1">
    <location>
        <begin position="74"/>
        <end position="116"/>
    </location>
</feature>
<reference evidence="3" key="1">
    <citation type="submission" date="2020-11" db="EMBL/GenBank/DDBJ databases">
        <title>Sequencing the genomes of 1000 actinobacteria strains.</title>
        <authorList>
            <person name="Klenk H.-P."/>
        </authorList>
    </citation>
    <scope>NUCLEOTIDE SEQUENCE</scope>
    <source>
        <strain evidence="3">DSM 26152</strain>
    </source>
</reference>
<evidence type="ECO:0000256" key="2">
    <source>
        <dbReference type="SAM" id="Phobius"/>
    </source>
</evidence>
<keyword evidence="2" id="KW-0812">Transmembrane</keyword>
<gene>
    <name evidence="3" type="ORF">IW252_002189</name>
</gene>
<organism evidence="3 4">
    <name type="scientific">Zhihengliuella flava</name>
    <dbReference type="NCBI Taxonomy" id="1285193"/>
    <lineage>
        <taxon>Bacteria</taxon>
        <taxon>Bacillati</taxon>
        <taxon>Actinomycetota</taxon>
        <taxon>Actinomycetes</taxon>
        <taxon>Micrococcales</taxon>
        <taxon>Micrococcaceae</taxon>
        <taxon>Zhihengliuella</taxon>
    </lineage>
</organism>
<dbReference type="Proteomes" id="UP000625033">
    <property type="component" value="Unassembled WGS sequence"/>
</dbReference>
<proteinExistence type="predicted"/>
<keyword evidence="2" id="KW-1133">Transmembrane helix</keyword>
<comment type="caution">
    <text evidence="3">The sequence shown here is derived from an EMBL/GenBank/DDBJ whole genome shotgun (WGS) entry which is preliminary data.</text>
</comment>
<accession>A0A931DBI6</accession>
<dbReference type="RefSeq" id="WP_196836608.1">
    <property type="nucleotide sequence ID" value="NZ_JADOTZ010000001.1"/>
</dbReference>
<keyword evidence="2" id="KW-0472">Membrane</keyword>